<evidence type="ECO:0000256" key="7">
    <source>
        <dbReference type="RuleBase" id="RU361235"/>
    </source>
</evidence>
<evidence type="ECO:0000313" key="9">
    <source>
        <dbReference type="EMBL" id="KAK0176187.1"/>
    </source>
</evidence>
<keyword evidence="7" id="KW-0732">Signal</keyword>
<evidence type="ECO:0000259" key="8">
    <source>
        <dbReference type="Pfam" id="PF00135"/>
    </source>
</evidence>
<dbReference type="Pfam" id="PF00135">
    <property type="entry name" value="COesterase"/>
    <property type="match status" value="1"/>
</dbReference>
<keyword evidence="5" id="KW-1015">Disulfide bond</keyword>
<reference evidence="9" key="1">
    <citation type="journal article" date="2023" name="bioRxiv">
        <title>Scaffold-level genome assemblies of two parasitoid biocontrol wasps reveal the parthenogenesis mechanism and an associated novel virus.</title>
        <authorList>
            <person name="Inwood S."/>
            <person name="Skelly J."/>
            <person name="Guhlin J."/>
            <person name="Harrop T."/>
            <person name="Goldson S."/>
            <person name="Dearden P."/>
        </authorList>
    </citation>
    <scope>NUCLEOTIDE SEQUENCE</scope>
    <source>
        <strain evidence="9">Irish</strain>
        <tissue evidence="9">Whole body</tissue>
    </source>
</reference>
<keyword evidence="6" id="KW-0325">Glycoprotein</keyword>
<keyword evidence="10" id="KW-1185">Reference proteome</keyword>
<comment type="similarity">
    <text evidence="2">Belongs to the 'GDXG' lipolytic enzyme family.</text>
</comment>
<dbReference type="InterPro" id="IPR002018">
    <property type="entry name" value="CarbesteraseB"/>
</dbReference>
<feature type="signal peptide" evidence="7">
    <location>
        <begin position="1"/>
        <end position="16"/>
    </location>
</feature>
<organism evidence="9 10">
    <name type="scientific">Microctonus aethiopoides</name>
    <dbReference type="NCBI Taxonomy" id="144406"/>
    <lineage>
        <taxon>Eukaryota</taxon>
        <taxon>Metazoa</taxon>
        <taxon>Ecdysozoa</taxon>
        <taxon>Arthropoda</taxon>
        <taxon>Hexapoda</taxon>
        <taxon>Insecta</taxon>
        <taxon>Pterygota</taxon>
        <taxon>Neoptera</taxon>
        <taxon>Endopterygota</taxon>
        <taxon>Hymenoptera</taxon>
        <taxon>Apocrita</taxon>
        <taxon>Ichneumonoidea</taxon>
        <taxon>Braconidae</taxon>
        <taxon>Euphorinae</taxon>
        <taxon>Microctonus</taxon>
    </lineage>
</organism>
<dbReference type="PROSITE" id="PS00122">
    <property type="entry name" value="CARBOXYLESTERASE_B_1"/>
    <property type="match status" value="1"/>
</dbReference>
<keyword evidence="3" id="KW-0719">Serine esterase</keyword>
<dbReference type="GO" id="GO:0052689">
    <property type="term" value="F:carboxylic ester hydrolase activity"/>
    <property type="evidence" value="ECO:0007669"/>
    <property type="project" value="UniProtKB-KW"/>
</dbReference>
<dbReference type="PROSITE" id="PS01173">
    <property type="entry name" value="LIPASE_GDXG_HIS"/>
    <property type="match status" value="1"/>
</dbReference>
<dbReference type="InterPro" id="IPR002168">
    <property type="entry name" value="Lipase_GDXG_HIS_AS"/>
</dbReference>
<name>A0AA39KWF0_9HYME</name>
<dbReference type="AlphaFoldDB" id="A0AA39KWF0"/>
<gene>
    <name evidence="9" type="ORF">PV328_000346</name>
</gene>
<dbReference type="Gene3D" id="3.40.50.1820">
    <property type="entry name" value="alpha/beta hydrolase"/>
    <property type="match status" value="1"/>
</dbReference>
<dbReference type="EC" id="3.1.1.-" evidence="7"/>
<dbReference type="InterPro" id="IPR029058">
    <property type="entry name" value="AB_hydrolase_fold"/>
</dbReference>
<proteinExistence type="inferred from homology"/>
<dbReference type="InterPro" id="IPR050309">
    <property type="entry name" value="Type-B_Carboxylest/Lipase"/>
</dbReference>
<dbReference type="SUPFAM" id="SSF53474">
    <property type="entry name" value="alpha/beta-Hydrolases"/>
    <property type="match status" value="1"/>
</dbReference>
<comment type="similarity">
    <text evidence="1 7">Belongs to the type-B carboxylesterase/lipase family.</text>
</comment>
<evidence type="ECO:0000256" key="6">
    <source>
        <dbReference type="ARBA" id="ARBA00023180"/>
    </source>
</evidence>
<evidence type="ECO:0000256" key="3">
    <source>
        <dbReference type="ARBA" id="ARBA00022487"/>
    </source>
</evidence>
<evidence type="ECO:0000313" key="10">
    <source>
        <dbReference type="Proteomes" id="UP001168990"/>
    </source>
</evidence>
<evidence type="ECO:0000256" key="1">
    <source>
        <dbReference type="ARBA" id="ARBA00005964"/>
    </source>
</evidence>
<sequence>MYHYLWLISMFICIKAASHEPIVRTNFGPIRGKWLNSNRGLLIAAYLGVPYAQPPVGKFRFKSPQPWQQHWMNVHNAIEDGPKCPQLDENMKMVGDEDCLNLNIFVPQISNKRKLPVLVYIHGGSFVTGSNNSTLLAPTYLLDQEIILVTVNYRLGIFGFLSSGNEASPGNYGLKDVIEALVWIQANIEDFGGNTSLVTLAGHSAGAAIVHHLALTNRTENLFDKIITHSGSANAPWAIHTAKYSKIRYITIAIELGCTTNRKIMEVDDPTNELSKSDQESIIEDDMKILNCLRNKNPEDIIKMLSYFYMWRDNPYVNFGPVVEPPAEDAVIIKHPMVTIENEEFRDIPWLSGVVDDEGYIKSLSMILDAELWDEFEHAFDEIISIVLEQEEIIGHLKKYANQLMQFYFPNFDDKAYDQQAIMNNITMMIGDGLINYWSFEALSAQSSVMNSSAFFFKFSYDGTFSATFASGLTRNFGITHGDDMNYIFPIYNNMYEDLQLQNTLNDVTMINIMTEMWGNFVKTGIPSAQLSPHWQPYQEDFRFMKLGMGRSPDISMENDFLPMRMEFWNNLMTSVGAPRDTLFPEVIDDNENGEEAANQILVNATNLHNSVKPILLDIKIIFILIICYYYI</sequence>
<evidence type="ECO:0000256" key="5">
    <source>
        <dbReference type="ARBA" id="ARBA00023157"/>
    </source>
</evidence>
<dbReference type="PANTHER" id="PTHR11559">
    <property type="entry name" value="CARBOXYLESTERASE"/>
    <property type="match status" value="1"/>
</dbReference>
<feature type="chain" id="PRO_5041481003" description="Carboxylic ester hydrolase" evidence="7">
    <location>
        <begin position="17"/>
        <end position="632"/>
    </location>
</feature>
<dbReference type="EMBL" id="JAQQBS010000001">
    <property type="protein sequence ID" value="KAK0176187.1"/>
    <property type="molecule type" value="Genomic_DNA"/>
</dbReference>
<dbReference type="InterPro" id="IPR019826">
    <property type="entry name" value="Carboxylesterase_B_AS"/>
</dbReference>
<evidence type="ECO:0000256" key="4">
    <source>
        <dbReference type="ARBA" id="ARBA00022801"/>
    </source>
</evidence>
<keyword evidence="4 7" id="KW-0378">Hydrolase</keyword>
<comment type="caution">
    <text evidence="9">The sequence shown here is derived from an EMBL/GenBank/DDBJ whole genome shotgun (WGS) entry which is preliminary data.</text>
</comment>
<accession>A0AA39KWF0</accession>
<evidence type="ECO:0000256" key="2">
    <source>
        <dbReference type="ARBA" id="ARBA00010515"/>
    </source>
</evidence>
<reference evidence="9" key="2">
    <citation type="submission" date="2023-03" db="EMBL/GenBank/DDBJ databases">
        <authorList>
            <person name="Inwood S.N."/>
            <person name="Skelly J.G."/>
            <person name="Guhlin J."/>
            <person name="Harrop T.W.R."/>
            <person name="Goldson S.G."/>
            <person name="Dearden P.K."/>
        </authorList>
    </citation>
    <scope>NUCLEOTIDE SEQUENCE</scope>
    <source>
        <strain evidence="9">Irish</strain>
        <tissue evidence="9">Whole body</tissue>
    </source>
</reference>
<dbReference type="Proteomes" id="UP001168990">
    <property type="component" value="Unassembled WGS sequence"/>
</dbReference>
<protein>
    <recommendedName>
        <fullName evidence="7">Carboxylic ester hydrolase</fullName>
        <ecNumber evidence="7">3.1.1.-</ecNumber>
    </recommendedName>
</protein>
<feature type="domain" description="Carboxylesterase type B" evidence="8">
    <location>
        <begin position="20"/>
        <end position="569"/>
    </location>
</feature>